<dbReference type="EMBL" id="CP117411">
    <property type="protein sequence ID" value="WCT73315.1"/>
    <property type="molecule type" value="Genomic_DNA"/>
</dbReference>
<keyword evidence="6" id="KW-1185">Reference proteome</keyword>
<evidence type="ECO:0000256" key="3">
    <source>
        <dbReference type="ARBA" id="ARBA00022679"/>
    </source>
</evidence>
<evidence type="ECO:0000313" key="6">
    <source>
        <dbReference type="Proteomes" id="UP001220395"/>
    </source>
</evidence>
<evidence type="ECO:0000256" key="1">
    <source>
        <dbReference type="ARBA" id="ARBA00009481"/>
    </source>
</evidence>
<proteinExistence type="inferred from homology"/>
<dbReference type="SUPFAM" id="SSF53756">
    <property type="entry name" value="UDP-Glycosyltransferase/glycogen phosphorylase"/>
    <property type="match status" value="1"/>
</dbReference>
<feature type="domain" description="Glycosyltransferase subfamily 4-like N-terminal" evidence="4">
    <location>
        <begin position="13"/>
        <end position="156"/>
    </location>
</feature>
<dbReference type="PANTHER" id="PTHR12526:SF640">
    <property type="entry name" value="COLANIC ACID BIOSYNTHESIS GLYCOSYLTRANSFERASE WCAL-RELATED"/>
    <property type="match status" value="1"/>
</dbReference>
<dbReference type="Pfam" id="PF13692">
    <property type="entry name" value="Glyco_trans_1_4"/>
    <property type="match status" value="1"/>
</dbReference>
<keyword evidence="2" id="KW-0328">Glycosyltransferase</keyword>
<dbReference type="Proteomes" id="UP001220395">
    <property type="component" value="Chromosome"/>
</dbReference>
<dbReference type="CDD" id="cd03801">
    <property type="entry name" value="GT4_PimA-like"/>
    <property type="match status" value="1"/>
</dbReference>
<comment type="similarity">
    <text evidence="1">Belongs to the glycosyltransferase group 1 family. Glycosyltransferase 4 subfamily.</text>
</comment>
<evidence type="ECO:0000259" key="4">
    <source>
        <dbReference type="Pfam" id="PF13439"/>
    </source>
</evidence>
<sequence>MRIAYVINSVEGGGAALPVPSLTRVLRDAGAEVVVLALTRRDGRALPAMDASGLEVRVRPGGERDHRAALRWLDAQVREWRPTHIWTSLTRATLLGQIVGLRRRIPVVSWQHAAFLKPANLFLLRRMQRLSRLWIGDSEAITRLTAERLRVPPDRLMQWSIFRADPDAPQAAAWRAGEPVRIGSLGRLHPVKGYGWLAEALARLSGTTPYRAIIGGDGAEREALAATGRLDLAGYVTDPPAFLAGLHLYVQPSRSEGFCVGAHEAMAAGLPVIGSATGEMRHSIVPGETGWLVPPGDVGALAEALAAALADPVRLRAMGQAARARVLARYGPAEFEAAGLAIVTRLREML</sequence>
<dbReference type="RefSeq" id="WP_273687448.1">
    <property type="nucleotide sequence ID" value="NZ_CP117411.1"/>
</dbReference>
<dbReference type="PANTHER" id="PTHR12526">
    <property type="entry name" value="GLYCOSYLTRANSFERASE"/>
    <property type="match status" value="1"/>
</dbReference>
<accession>A0ABY7TLP7</accession>
<dbReference type="InterPro" id="IPR028098">
    <property type="entry name" value="Glyco_trans_4-like_N"/>
</dbReference>
<organism evidence="5 6">
    <name type="scientific">Sphingomonas naphthae</name>
    <dbReference type="NCBI Taxonomy" id="1813468"/>
    <lineage>
        <taxon>Bacteria</taxon>
        <taxon>Pseudomonadati</taxon>
        <taxon>Pseudomonadota</taxon>
        <taxon>Alphaproteobacteria</taxon>
        <taxon>Sphingomonadales</taxon>
        <taxon>Sphingomonadaceae</taxon>
        <taxon>Sphingomonas</taxon>
    </lineage>
</organism>
<gene>
    <name evidence="5" type="ORF">PQ455_17135</name>
</gene>
<evidence type="ECO:0000313" key="5">
    <source>
        <dbReference type="EMBL" id="WCT73315.1"/>
    </source>
</evidence>
<keyword evidence="3" id="KW-0808">Transferase</keyword>
<reference evidence="5 6" key="1">
    <citation type="submission" date="2023-02" db="EMBL/GenBank/DDBJ databases">
        <title>Genome sequence of Sphingomonas naphthae.</title>
        <authorList>
            <person name="Kim S."/>
            <person name="Heo J."/>
            <person name="Kwon S.-W."/>
        </authorList>
    </citation>
    <scope>NUCLEOTIDE SEQUENCE [LARGE SCALE GENOMIC DNA]</scope>
    <source>
        <strain evidence="5 6">KACC 18716</strain>
    </source>
</reference>
<evidence type="ECO:0000256" key="2">
    <source>
        <dbReference type="ARBA" id="ARBA00022676"/>
    </source>
</evidence>
<name>A0ABY7TLP7_9SPHN</name>
<dbReference type="Gene3D" id="3.40.50.2000">
    <property type="entry name" value="Glycogen Phosphorylase B"/>
    <property type="match status" value="2"/>
</dbReference>
<protein>
    <submittedName>
        <fullName evidence="5">Glycosyltransferase family 4 protein</fullName>
    </submittedName>
</protein>
<dbReference type="Pfam" id="PF13439">
    <property type="entry name" value="Glyco_transf_4"/>
    <property type="match status" value="1"/>
</dbReference>